<dbReference type="OMA" id="FMITNMV"/>
<dbReference type="Pfam" id="PF15080">
    <property type="entry name" value="DUF4547"/>
    <property type="match status" value="1"/>
</dbReference>
<gene>
    <name evidence="1" type="primary">SMCO1</name>
</gene>
<reference evidence="1" key="2">
    <citation type="submission" date="2025-08" db="UniProtKB">
        <authorList>
            <consortium name="Ensembl"/>
        </authorList>
    </citation>
    <scope>IDENTIFICATION</scope>
</reference>
<reference evidence="1" key="3">
    <citation type="submission" date="2025-09" db="UniProtKB">
        <authorList>
            <consortium name="Ensembl"/>
        </authorList>
    </citation>
    <scope>IDENTIFICATION</scope>
</reference>
<dbReference type="Ensembl" id="ENSPMRT00000024394.1">
    <property type="protein sequence ID" value="ENSPMRP00000022966.1"/>
    <property type="gene ID" value="ENSPMRG00000014912.1"/>
</dbReference>
<dbReference type="InterPro" id="IPR027875">
    <property type="entry name" value="DUF4547"/>
</dbReference>
<accession>A0A670JF04</accession>
<keyword evidence="2" id="KW-1185">Reference proteome</keyword>
<reference evidence="1 2" key="1">
    <citation type="journal article" date="2019" name="Proc. Natl. Acad. Sci. U.S.A.">
        <title>Regulatory changes in pterin and carotenoid genes underlie balanced color polymorphisms in the wall lizard.</title>
        <authorList>
            <person name="Andrade P."/>
            <person name="Pinho C."/>
            <person name="Perez I de Lanuza G."/>
            <person name="Afonso S."/>
            <person name="Brejcha J."/>
            <person name="Rubin C.J."/>
            <person name="Wallerman O."/>
            <person name="Pereira P."/>
            <person name="Sabatino S.J."/>
            <person name="Bellati A."/>
            <person name="Pellitteri-Rosa D."/>
            <person name="Bosakova Z."/>
            <person name="Bunikis I."/>
            <person name="Carretero M.A."/>
            <person name="Feiner N."/>
            <person name="Marsik P."/>
            <person name="Pauperio F."/>
            <person name="Salvi D."/>
            <person name="Soler L."/>
            <person name="While G.M."/>
            <person name="Uller T."/>
            <person name="Font E."/>
            <person name="Andersson L."/>
            <person name="Carneiro M."/>
        </authorList>
    </citation>
    <scope>NUCLEOTIDE SEQUENCE</scope>
</reference>
<sequence>DTHEIFDHLKLKSIVENKLQALEGQFTVLDSSIQKLTEKFEFRTAVMEHQFDQDEMWSSLLEDRFSSVEVNLFYSYICETICCLHSEVVEMLPDLAKALPTLSSVLRRKGRNQRIRLAWESVLEKLGLQEGDVKALCAFFITNCHNACYYPADQRQDYANDISSIINNVVKNPLLQRSLLSAILTMSYSAPFKSKLTPEHTLICTVCT</sequence>
<dbReference type="Proteomes" id="UP000472272">
    <property type="component" value="Chromosome 5"/>
</dbReference>
<dbReference type="AlphaFoldDB" id="A0A670JF04"/>
<organism evidence="1 2">
    <name type="scientific">Podarcis muralis</name>
    <name type="common">Wall lizard</name>
    <name type="synonym">Lacerta muralis</name>
    <dbReference type="NCBI Taxonomy" id="64176"/>
    <lineage>
        <taxon>Eukaryota</taxon>
        <taxon>Metazoa</taxon>
        <taxon>Chordata</taxon>
        <taxon>Craniata</taxon>
        <taxon>Vertebrata</taxon>
        <taxon>Euteleostomi</taxon>
        <taxon>Lepidosauria</taxon>
        <taxon>Squamata</taxon>
        <taxon>Bifurcata</taxon>
        <taxon>Unidentata</taxon>
        <taxon>Episquamata</taxon>
        <taxon>Laterata</taxon>
        <taxon>Lacertibaenia</taxon>
        <taxon>Lacertidae</taxon>
        <taxon>Podarcis</taxon>
    </lineage>
</organism>
<dbReference type="GeneTree" id="ENSGT00390000010564"/>
<name>A0A670JF04_PODMU</name>
<evidence type="ECO:0000313" key="2">
    <source>
        <dbReference type="Proteomes" id="UP000472272"/>
    </source>
</evidence>
<dbReference type="PANTHER" id="PTHR35979:SF1">
    <property type="entry name" value="SINGLE-PASS MEMBRANE AND COILED-COIL DOMAIN-CONTAINING PROTEIN 1"/>
    <property type="match status" value="1"/>
</dbReference>
<evidence type="ECO:0000313" key="1">
    <source>
        <dbReference type="Ensembl" id="ENSPMRP00000022966.1"/>
    </source>
</evidence>
<protein>
    <submittedName>
        <fullName evidence="1">Single-pass membrane protein with coiled-coil domains 1</fullName>
    </submittedName>
</protein>
<dbReference type="PANTHER" id="PTHR35979">
    <property type="entry name" value="SINGLE-PASS MEMBRANE AND COILED-COIL DOMAIN-CONTAINING PROTEIN 1"/>
    <property type="match status" value="1"/>
</dbReference>
<proteinExistence type="predicted"/>